<organism evidence="4 5">
    <name type="scientific">Hyalella azteca</name>
    <name type="common">Amphipod</name>
    <dbReference type="NCBI Taxonomy" id="294128"/>
    <lineage>
        <taxon>Eukaryota</taxon>
        <taxon>Metazoa</taxon>
        <taxon>Ecdysozoa</taxon>
        <taxon>Arthropoda</taxon>
        <taxon>Crustacea</taxon>
        <taxon>Multicrustacea</taxon>
        <taxon>Malacostraca</taxon>
        <taxon>Eumalacostraca</taxon>
        <taxon>Peracarida</taxon>
        <taxon>Amphipoda</taxon>
        <taxon>Senticaudata</taxon>
        <taxon>Talitrida</taxon>
        <taxon>Talitroidea</taxon>
        <taxon>Hyalellidae</taxon>
        <taxon>Hyalella</taxon>
    </lineage>
</organism>
<feature type="transmembrane region" description="Helical" evidence="2">
    <location>
        <begin position="172"/>
        <end position="188"/>
    </location>
</feature>
<feature type="compositionally biased region" description="Polar residues" evidence="1">
    <location>
        <begin position="322"/>
        <end position="335"/>
    </location>
</feature>
<accession>A0A8B7PN27</accession>
<feature type="signal peptide" evidence="3">
    <location>
        <begin position="1"/>
        <end position="28"/>
    </location>
</feature>
<dbReference type="GeneID" id="108682868"/>
<protein>
    <submittedName>
        <fullName evidence="5">Uncharacterized protein LOC108682868</fullName>
    </submittedName>
</protein>
<keyword evidence="3" id="KW-0732">Signal</keyword>
<keyword evidence="2" id="KW-1133">Transmembrane helix</keyword>
<dbReference type="Proteomes" id="UP000694843">
    <property type="component" value="Unplaced"/>
</dbReference>
<dbReference type="KEGG" id="hazt:108682868"/>
<feature type="transmembrane region" description="Helical" evidence="2">
    <location>
        <begin position="146"/>
        <end position="165"/>
    </location>
</feature>
<keyword evidence="2" id="KW-0812">Transmembrane</keyword>
<evidence type="ECO:0000256" key="2">
    <source>
        <dbReference type="SAM" id="Phobius"/>
    </source>
</evidence>
<dbReference type="AlphaFoldDB" id="A0A8B7PN27"/>
<keyword evidence="2" id="KW-0472">Membrane</keyword>
<feature type="compositionally biased region" description="Acidic residues" evidence="1">
    <location>
        <begin position="496"/>
        <end position="521"/>
    </location>
</feature>
<reference evidence="5" key="1">
    <citation type="submission" date="2025-08" db="UniProtKB">
        <authorList>
            <consortium name="RefSeq"/>
        </authorList>
    </citation>
    <scope>IDENTIFICATION</scope>
    <source>
        <tissue evidence="5">Whole organism</tissue>
    </source>
</reference>
<dbReference type="RefSeq" id="XP_018027604.1">
    <property type="nucleotide sequence ID" value="XM_018172115.2"/>
</dbReference>
<feature type="chain" id="PRO_5034908828" evidence="3">
    <location>
        <begin position="29"/>
        <end position="582"/>
    </location>
</feature>
<gene>
    <name evidence="5" type="primary">LOC108682868</name>
</gene>
<feature type="region of interest" description="Disordered" evidence="1">
    <location>
        <begin position="481"/>
        <end position="555"/>
    </location>
</feature>
<feature type="compositionally biased region" description="Polar residues" evidence="1">
    <location>
        <begin position="522"/>
        <end position="534"/>
    </location>
</feature>
<evidence type="ECO:0000256" key="3">
    <source>
        <dbReference type="SAM" id="SignalP"/>
    </source>
</evidence>
<keyword evidence="4" id="KW-1185">Reference proteome</keyword>
<feature type="region of interest" description="Disordered" evidence="1">
    <location>
        <begin position="314"/>
        <end position="335"/>
    </location>
</feature>
<proteinExistence type="predicted"/>
<feature type="region of interest" description="Disordered" evidence="1">
    <location>
        <begin position="243"/>
        <end position="279"/>
    </location>
</feature>
<sequence length="582" mass="64514">MATKVNRGCVPGLSICLLLLFHWRLAASADYDVEETLKNLLACQGRVLRQLDVLCNEQNQDVNVVRQRFDDCLEEKFSPTNFALNDIQNNSAYVDVVEDVSVVCNSITCVREKVPEEEIEITEGNCQWMMVQRMDALYSLTAELSALIYSAAFYGTYAVLIAYLLVKGRCNVSFCVEMSLIFMFGFIAERCNSFFMENLFGASSATVRMTERWCKNFTILAAAIHFTRSALLEKKKISRKSTSNSSVDRTASVGRSCGGTDVSSDLSSEKTESAAGVARTPSEGAAASNVFSDLLAVFMNFMDCVFIEKKPLEEKSKDEQQTRSNPRISVTSPGTQTVISPEENVVRKATPGFEILNNSNLSFSTSADRLSRQEKERLSVSTTVNRGSVDQLYSPDGQLARTLEPTRKTSASDDELQKMSSRAKGNNCFAETETMSCVDVIPGNRCHLDKSSESLEASDLDTSRSSYQEYVEKFVKGINDELIPTDPEDVSFSVVDESDESESETDEENQEVSDHEIEDLQLDQTAHSEGLQDTSLERSQRLNHSRVDSTMSTWGKTALLSELEGVEDIAMTTDAPPDSQDS</sequence>
<evidence type="ECO:0000313" key="5">
    <source>
        <dbReference type="RefSeq" id="XP_018027604.1"/>
    </source>
</evidence>
<evidence type="ECO:0000313" key="4">
    <source>
        <dbReference type="Proteomes" id="UP000694843"/>
    </source>
</evidence>
<evidence type="ECO:0000256" key="1">
    <source>
        <dbReference type="SAM" id="MobiDB-lite"/>
    </source>
</evidence>
<name>A0A8B7PN27_HYAAZ</name>